<sequence>MMKKRGILYNNRDTSVISVAERSSYEIKDRGDKKRYMIVNNTNQIILNFYHHV</sequence>
<dbReference type="Proteomes" id="UP000006420">
    <property type="component" value="Unassembled WGS sequence"/>
</dbReference>
<gene>
    <name evidence="1" type="ORF">HMPREF9456_03245</name>
</gene>
<evidence type="ECO:0000313" key="1">
    <source>
        <dbReference type="EMBL" id="EGK04775.1"/>
    </source>
</evidence>
<proteinExistence type="predicted"/>
<dbReference type="EMBL" id="ADLW01000020">
    <property type="protein sequence ID" value="EGK04775.1"/>
    <property type="molecule type" value="Genomic_DNA"/>
</dbReference>
<dbReference type="HOGENOM" id="CLU_3061012_0_0_10"/>
<organism evidence="1 2">
    <name type="scientific">Dysgonomonas mossii DSM 22836</name>
    <dbReference type="NCBI Taxonomy" id="742767"/>
    <lineage>
        <taxon>Bacteria</taxon>
        <taxon>Pseudomonadati</taxon>
        <taxon>Bacteroidota</taxon>
        <taxon>Bacteroidia</taxon>
        <taxon>Bacteroidales</taxon>
        <taxon>Dysgonomonadaceae</taxon>
        <taxon>Dysgonomonas</taxon>
    </lineage>
</organism>
<comment type="caution">
    <text evidence="1">The sequence shown here is derived from an EMBL/GenBank/DDBJ whole genome shotgun (WGS) entry which is preliminary data.</text>
</comment>
<reference evidence="1 2" key="1">
    <citation type="submission" date="2011-04" db="EMBL/GenBank/DDBJ databases">
        <title>The Genome Sequence of Dysgonomonas mossii DSM 22836.</title>
        <authorList>
            <consortium name="The Broad Institute Genome Sequencing Platform"/>
            <person name="Earl A."/>
            <person name="Ward D."/>
            <person name="Feldgarden M."/>
            <person name="Gevers D."/>
            <person name="Pudlo N."/>
            <person name="Martens E."/>
            <person name="Allen-Vercoe E."/>
            <person name="Young S.K."/>
            <person name="Zeng Q."/>
            <person name="Gargeya S."/>
            <person name="Fitzgerald M."/>
            <person name="Haas B."/>
            <person name="Abouelleil A."/>
            <person name="Alvarado L."/>
            <person name="Arachchi H.M."/>
            <person name="Berlin A."/>
            <person name="Brown A."/>
            <person name="Chapman S.B."/>
            <person name="Chen Z."/>
            <person name="Dunbar C."/>
            <person name="Freedman E."/>
            <person name="Gearin G."/>
            <person name="Gellesch M."/>
            <person name="Goldberg J."/>
            <person name="Griggs A."/>
            <person name="Gujja S."/>
            <person name="Heiman D."/>
            <person name="Howarth C."/>
            <person name="Larson L."/>
            <person name="Lui A."/>
            <person name="MacDonald P.J.P."/>
            <person name="Mehta T."/>
            <person name="Montmayeur A."/>
            <person name="Murphy C."/>
            <person name="Neiman D."/>
            <person name="Pearson M."/>
            <person name="Priest M."/>
            <person name="Roberts A."/>
            <person name="Saif S."/>
            <person name="Shea T."/>
            <person name="Shenoy N."/>
            <person name="Sisk P."/>
            <person name="Stolte C."/>
            <person name="Sykes S."/>
            <person name="Yandava C."/>
            <person name="Wortman J."/>
            <person name="Nusbaum C."/>
            <person name="Birren B."/>
        </authorList>
    </citation>
    <scope>NUCLEOTIDE SEQUENCE [LARGE SCALE GENOMIC DNA]</scope>
    <source>
        <strain evidence="1 2">DSM 22836</strain>
    </source>
</reference>
<accession>F8X4T6</accession>
<evidence type="ECO:0000313" key="2">
    <source>
        <dbReference type="Proteomes" id="UP000006420"/>
    </source>
</evidence>
<keyword evidence="2" id="KW-1185">Reference proteome</keyword>
<dbReference type="AlphaFoldDB" id="F8X4T6"/>
<protein>
    <submittedName>
        <fullName evidence="1">Uncharacterized protein</fullName>
    </submittedName>
</protein>
<name>F8X4T6_9BACT</name>